<keyword evidence="1" id="KW-0812">Transmembrane</keyword>
<evidence type="ECO:0000256" key="1">
    <source>
        <dbReference type="SAM" id="Phobius"/>
    </source>
</evidence>
<sequence>MSFKSLDLVHAFCYTERLPYITQKIKLYNLGPGKISSLICMAHVGLPFRTSDVLNAMWLFATLCIYPVLLNT</sequence>
<evidence type="ECO:0000313" key="3">
    <source>
        <dbReference type="Proteomes" id="UP000807353"/>
    </source>
</evidence>
<dbReference type="EMBL" id="MU150235">
    <property type="protein sequence ID" value="KAF9467777.1"/>
    <property type="molecule type" value="Genomic_DNA"/>
</dbReference>
<name>A0A9P5YCZ5_9AGAR</name>
<keyword evidence="1" id="KW-1133">Transmembrane helix</keyword>
<organism evidence="2 3">
    <name type="scientific">Collybia nuda</name>
    <dbReference type="NCBI Taxonomy" id="64659"/>
    <lineage>
        <taxon>Eukaryota</taxon>
        <taxon>Fungi</taxon>
        <taxon>Dikarya</taxon>
        <taxon>Basidiomycota</taxon>
        <taxon>Agaricomycotina</taxon>
        <taxon>Agaricomycetes</taxon>
        <taxon>Agaricomycetidae</taxon>
        <taxon>Agaricales</taxon>
        <taxon>Tricholomatineae</taxon>
        <taxon>Clitocybaceae</taxon>
        <taxon>Collybia</taxon>
    </lineage>
</organism>
<dbReference type="Proteomes" id="UP000807353">
    <property type="component" value="Unassembled WGS sequence"/>
</dbReference>
<protein>
    <submittedName>
        <fullName evidence="2">Uncharacterized protein</fullName>
    </submittedName>
</protein>
<feature type="transmembrane region" description="Helical" evidence="1">
    <location>
        <begin position="53"/>
        <end position="70"/>
    </location>
</feature>
<gene>
    <name evidence="2" type="ORF">BDZ94DRAFT_904315</name>
</gene>
<dbReference type="AlphaFoldDB" id="A0A9P5YCZ5"/>
<comment type="caution">
    <text evidence="2">The sequence shown here is derived from an EMBL/GenBank/DDBJ whole genome shotgun (WGS) entry which is preliminary data.</text>
</comment>
<accession>A0A9P5YCZ5</accession>
<evidence type="ECO:0000313" key="2">
    <source>
        <dbReference type="EMBL" id="KAF9467777.1"/>
    </source>
</evidence>
<keyword evidence="1" id="KW-0472">Membrane</keyword>
<reference evidence="2" key="1">
    <citation type="submission" date="2020-11" db="EMBL/GenBank/DDBJ databases">
        <authorList>
            <consortium name="DOE Joint Genome Institute"/>
            <person name="Ahrendt S."/>
            <person name="Riley R."/>
            <person name="Andreopoulos W."/>
            <person name="Labutti K."/>
            <person name="Pangilinan J."/>
            <person name="Ruiz-Duenas F.J."/>
            <person name="Barrasa J.M."/>
            <person name="Sanchez-Garcia M."/>
            <person name="Camarero S."/>
            <person name="Miyauchi S."/>
            <person name="Serrano A."/>
            <person name="Linde D."/>
            <person name="Babiker R."/>
            <person name="Drula E."/>
            <person name="Ayuso-Fernandez I."/>
            <person name="Pacheco R."/>
            <person name="Padilla G."/>
            <person name="Ferreira P."/>
            <person name="Barriuso J."/>
            <person name="Kellner H."/>
            <person name="Castanera R."/>
            <person name="Alfaro M."/>
            <person name="Ramirez L."/>
            <person name="Pisabarro A.G."/>
            <person name="Kuo A."/>
            <person name="Tritt A."/>
            <person name="Lipzen A."/>
            <person name="He G."/>
            <person name="Yan M."/>
            <person name="Ng V."/>
            <person name="Cullen D."/>
            <person name="Martin F."/>
            <person name="Rosso M.-N."/>
            <person name="Henrissat B."/>
            <person name="Hibbett D."/>
            <person name="Martinez A.T."/>
            <person name="Grigoriev I.V."/>
        </authorList>
    </citation>
    <scope>NUCLEOTIDE SEQUENCE</scope>
    <source>
        <strain evidence="2">CBS 247.69</strain>
    </source>
</reference>
<keyword evidence="3" id="KW-1185">Reference proteome</keyword>
<proteinExistence type="predicted"/>